<gene>
    <name evidence="5" type="ORF">PgNI_05358</name>
</gene>
<evidence type="ECO:0000313" key="4">
    <source>
        <dbReference type="Proteomes" id="UP000515153"/>
    </source>
</evidence>
<dbReference type="GO" id="GO:0016491">
    <property type="term" value="F:oxidoreductase activity"/>
    <property type="evidence" value="ECO:0007669"/>
    <property type="project" value="UniProtKB-KW"/>
</dbReference>
<dbReference type="SUPFAM" id="SSF51735">
    <property type="entry name" value="NAD(P)-binding Rossmann-fold domains"/>
    <property type="match status" value="1"/>
</dbReference>
<organism evidence="4 5">
    <name type="scientific">Pyricularia grisea</name>
    <name type="common">Crabgrass-specific blast fungus</name>
    <name type="synonym">Magnaporthe grisea</name>
    <dbReference type="NCBI Taxonomy" id="148305"/>
    <lineage>
        <taxon>Eukaryota</taxon>
        <taxon>Fungi</taxon>
        <taxon>Dikarya</taxon>
        <taxon>Ascomycota</taxon>
        <taxon>Pezizomycotina</taxon>
        <taxon>Sordariomycetes</taxon>
        <taxon>Sordariomycetidae</taxon>
        <taxon>Magnaporthales</taxon>
        <taxon>Pyriculariaceae</taxon>
        <taxon>Pyricularia</taxon>
    </lineage>
</organism>
<dbReference type="AlphaFoldDB" id="A0A6P8B5D3"/>
<dbReference type="InterPro" id="IPR036291">
    <property type="entry name" value="NAD(P)-bd_dom_sf"/>
</dbReference>
<dbReference type="PANTHER" id="PTHR47706:SF9">
    <property type="entry name" value="NMRA-LIKE DOMAIN-CONTAINING PROTEIN-RELATED"/>
    <property type="match status" value="1"/>
</dbReference>
<evidence type="ECO:0000256" key="2">
    <source>
        <dbReference type="ARBA" id="ARBA00023002"/>
    </source>
</evidence>
<evidence type="ECO:0000256" key="1">
    <source>
        <dbReference type="ARBA" id="ARBA00022857"/>
    </source>
</evidence>
<dbReference type="PANTHER" id="PTHR47706">
    <property type="entry name" value="NMRA-LIKE FAMILY PROTEIN"/>
    <property type="match status" value="1"/>
</dbReference>
<dbReference type="Gene3D" id="3.90.25.10">
    <property type="entry name" value="UDP-galactose 4-epimerase, domain 1"/>
    <property type="match status" value="1"/>
</dbReference>
<name>A0A6P8B5D3_PYRGI</name>
<dbReference type="Gene3D" id="3.40.50.720">
    <property type="entry name" value="NAD(P)-binding Rossmann-like Domain"/>
    <property type="match status" value="1"/>
</dbReference>
<dbReference type="Proteomes" id="UP000515153">
    <property type="component" value="Chromosome I"/>
</dbReference>
<dbReference type="OrthoDB" id="419598at2759"/>
<reference evidence="5" key="2">
    <citation type="submission" date="2019-10" db="EMBL/GenBank/DDBJ databases">
        <authorList>
            <consortium name="NCBI Genome Project"/>
        </authorList>
    </citation>
    <scope>NUCLEOTIDE SEQUENCE</scope>
    <source>
        <strain evidence="5">NI907</strain>
    </source>
</reference>
<dbReference type="KEGG" id="pgri:PgNI_05358"/>
<reference evidence="5" key="3">
    <citation type="submission" date="2025-08" db="UniProtKB">
        <authorList>
            <consortium name="RefSeq"/>
        </authorList>
    </citation>
    <scope>IDENTIFICATION</scope>
    <source>
        <strain evidence="5">NI907</strain>
    </source>
</reference>
<dbReference type="RefSeq" id="XP_030982441.1">
    <property type="nucleotide sequence ID" value="XM_031125391.1"/>
</dbReference>
<accession>A0A6P8B5D3</accession>
<keyword evidence="1" id="KW-0521">NADP</keyword>
<sequence length="326" mass="36383">MSAPIKVVVFGATGRTGRVIIDGLIKSPNNFEIVAVCRPSSVAKPQNDLFNQNGVKVVGLEITGPREPLVDVIKGADVVIAAIYFTAVEQQTILIDVCKEVGVGRFVPDNFQPVVPPVGVMAMREAKEKIINYIKLQRVPYTIIDVAWWCQILPYKVPSGRADYVVPHGPNDANRIPGNGNVRVSFSDLQAVGEKVARILADPRTINKYVHSYDEVMTHHEVIQTLEDVSGEKIEVVYKTAKEYQDIITQMRQTLENDPTDQMAEISRTVAEYQLSMCVRGDSTPEVADYLGYLDVYRLYPDLEPSSVRKYYQRVIDGKEVAGRIK</sequence>
<dbReference type="InterPro" id="IPR051609">
    <property type="entry name" value="NmrA/Isoflavone_reductase-like"/>
</dbReference>
<dbReference type="Pfam" id="PF05368">
    <property type="entry name" value="NmrA"/>
    <property type="match status" value="1"/>
</dbReference>
<dbReference type="GeneID" id="41960300"/>
<protein>
    <recommendedName>
        <fullName evidence="3">NmrA-like domain-containing protein</fullName>
    </recommendedName>
</protein>
<feature type="domain" description="NmrA-like" evidence="3">
    <location>
        <begin position="6"/>
        <end position="256"/>
    </location>
</feature>
<keyword evidence="2" id="KW-0560">Oxidoreductase</keyword>
<dbReference type="InterPro" id="IPR008030">
    <property type="entry name" value="NmrA-like"/>
</dbReference>
<evidence type="ECO:0000259" key="3">
    <source>
        <dbReference type="Pfam" id="PF05368"/>
    </source>
</evidence>
<proteinExistence type="predicted"/>
<evidence type="ECO:0000313" key="5">
    <source>
        <dbReference type="RefSeq" id="XP_030982441.1"/>
    </source>
</evidence>
<keyword evidence="4" id="KW-1185">Reference proteome</keyword>
<reference evidence="4 5" key="1">
    <citation type="journal article" date="2019" name="Mol. Biol. Evol.">
        <title>Blast fungal genomes show frequent chromosomal changes, gene gains and losses, and effector gene turnover.</title>
        <authorList>
            <person name="Gomez Luciano L.B."/>
            <person name="Jason Tsai I."/>
            <person name="Chuma I."/>
            <person name="Tosa Y."/>
            <person name="Chen Y.H."/>
            <person name="Li J.Y."/>
            <person name="Li M.Y."/>
            <person name="Jade Lu M.Y."/>
            <person name="Nakayashiki H."/>
            <person name="Li W.H."/>
        </authorList>
    </citation>
    <scope>NUCLEOTIDE SEQUENCE [LARGE SCALE GENOMIC DNA]</scope>
    <source>
        <strain evidence="4 5">NI907</strain>
    </source>
</reference>